<feature type="transmembrane region" description="Helical" evidence="1">
    <location>
        <begin position="12"/>
        <end position="34"/>
    </location>
</feature>
<sequence length="81" mass="9045">MEKLVHVKNTFYTTTITVIIVSLIISLSLAVQIATSRQQSIKQINTSVANLSHTLDVYTEGIMRQSEMLITTVSDIIEFMA</sequence>
<organism evidence="2 3">
    <name type="scientific">Enterobacter asburiae</name>
    <dbReference type="NCBI Taxonomy" id="61645"/>
    <lineage>
        <taxon>Bacteria</taxon>
        <taxon>Pseudomonadati</taxon>
        <taxon>Pseudomonadota</taxon>
        <taxon>Gammaproteobacteria</taxon>
        <taxon>Enterobacterales</taxon>
        <taxon>Enterobacteriaceae</taxon>
        <taxon>Enterobacter</taxon>
        <taxon>Enterobacter cloacae complex</taxon>
    </lineage>
</organism>
<dbReference type="AlphaFoldDB" id="A0A376F7Q8"/>
<accession>A0A376F7Q8</accession>
<evidence type="ECO:0000313" key="2">
    <source>
        <dbReference type="EMBL" id="STD19490.1"/>
    </source>
</evidence>
<dbReference type="Proteomes" id="UP000255163">
    <property type="component" value="Unassembled WGS sequence"/>
</dbReference>
<evidence type="ECO:0000313" key="3">
    <source>
        <dbReference type="Proteomes" id="UP000255163"/>
    </source>
</evidence>
<keyword evidence="1" id="KW-0812">Transmembrane</keyword>
<name>A0A376F7Q8_ENTAS</name>
<keyword evidence="1" id="KW-0472">Membrane</keyword>
<gene>
    <name evidence="2" type="ORF">NCTC12123_01342</name>
</gene>
<keyword evidence="1" id="KW-1133">Transmembrane helix</keyword>
<evidence type="ECO:0000256" key="1">
    <source>
        <dbReference type="SAM" id="Phobius"/>
    </source>
</evidence>
<protein>
    <submittedName>
        <fullName evidence="2">Diguanylate cyclase</fullName>
    </submittedName>
</protein>
<dbReference type="EMBL" id="UFYI01000007">
    <property type="protein sequence ID" value="STD19490.1"/>
    <property type="molecule type" value="Genomic_DNA"/>
</dbReference>
<reference evidence="2 3" key="1">
    <citation type="submission" date="2018-06" db="EMBL/GenBank/DDBJ databases">
        <authorList>
            <consortium name="Pathogen Informatics"/>
            <person name="Doyle S."/>
        </authorList>
    </citation>
    <scope>NUCLEOTIDE SEQUENCE [LARGE SCALE GENOMIC DNA]</scope>
    <source>
        <strain evidence="2 3">NCTC12123</strain>
    </source>
</reference>
<proteinExistence type="predicted"/>